<evidence type="ECO:0000313" key="2">
    <source>
        <dbReference type="EMBL" id="VFJ43416.1"/>
    </source>
</evidence>
<dbReference type="Pfam" id="PF03205">
    <property type="entry name" value="MobB"/>
    <property type="match status" value="1"/>
</dbReference>
<dbReference type="CDD" id="cd03116">
    <property type="entry name" value="MobB"/>
    <property type="match status" value="1"/>
</dbReference>
<organism evidence="3">
    <name type="scientific">Candidatus Kentrum sp. DK</name>
    <dbReference type="NCBI Taxonomy" id="2126562"/>
    <lineage>
        <taxon>Bacteria</taxon>
        <taxon>Pseudomonadati</taxon>
        <taxon>Pseudomonadota</taxon>
        <taxon>Gammaproteobacteria</taxon>
        <taxon>Candidatus Kentrum</taxon>
    </lineage>
</organism>
<gene>
    <name evidence="3" type="ORF">BECKDK2373B_GA0170837_10408</name>
    <name evidence="2" type="ORF">BECKDK2373C_GA0170839_100551</name>
</gene>
<dbReference type="PANTHER" id="PTHR40072">
    <property type="entry name" value="MOLYBDOPTERIN-GUANINE DINUCLEOTIDE BIOSYNTHESIS ADAPTER PROTEIN-RELATED"/>
    <property type="match status" value="1"/>
</dbReference>
<feature type="domain" description="Molybdopterin-guanine dinucleotide biosynthesis protein B (MobB)" evidence="1">
    <location>
        <begin position="11"/>
        <end position="145"/>
    </location>
</feature>
<dbReference type="InterPro" id="IPR052539">
    <property type="entry name" value="MGD_biosynthesis_adapter"/>
</dbReference>
<name>A0A450SHX2_9GAMM</name>
<protein>
    <submittedName>
        <fullName evidence="3">Molybdopterin guanine dinucleotide biosynthesis accessory protein MobB</fullName>
    </submittedName>
</protein>
<dbReference type="PANTHER" id="PTHR40072:SF1">
    <property type="entry name" value="MOLYBDOPTERIN-GUANINE DINUCLEOTIDE BIOSYNTHESIS ADAPTER PROTEIN"/>
    <property type="match status" value="1"/>
</dbReference>
<dbReference type="InterPro" id="IPR004435">
    <property type="entry name" value="MobB_dom"/>
</dbReference>
<dbReference type="NCBIfam" id="TIGR00176">
    <property type="entry name" value="mobB"/>
    <property type="match status" value="1"/>
</dbReference>
<evidence type="ECO:0000259" key="1">
    <source>
        <dbReference type="Pfam" id="PF03205"/>
    </source>
</evidence>
<dbReference type="EMBL" id="CAADEY010000005">
    <property type="protein sequence ID" value="VFJ43416.1"/>
    <property type="molecule type" value="Genomic_DNA"/>
</dbReference>
<evidence type="ECO:0000313" key="3">
    <source>
        <dbReference type="EMBL" id="VFJ52900.1"/>
    </source>
</evidence>
<dbReference type="InterPro" id="IPR027417">
    <property type="entry name" value="P-loop_NTPase"/>
</dbReference>
<sequence length="196" mass="21963">MDPEKTTRERIVGFVAPSGTGKTTLLEKLIPLLRGRGLRVALIKHTHHDFDVDTPGKDSHRLRLAGANPVLVGSRHRWALMKETPGQAEPLLADLVARVREDRPDLILVEGFKHERFPKIEIHRPNLEKALLYPEDRSVIAIATDETIDEKTKDAHPIPVLDLNRPALIADFILSMPAFRSDAELSRSPCREGGRC</sequence>
<dbReference type="SUPFAM" id="SSF52540">
    <property type="entry name" value="P-loop containing nucleoside triphosphate hydrolases"/>
    <property type="match status" value="1"/>
</dbReference>
<proteinExistence type="predicted"/>
<reference evidence="3" key="1">
    <citation type="submission" date="2019-02" db="EMBL/GenBank/DDBJ databases">
        <authorList>
            <person name="Gruber-Vodicka R. H."/>
            <person name="Seah K. B. B."/>
        </authorList>
    </citation>
    <scope>NUCLEOTIDE SEQUENCE</scope>
    <source>
        <strain evidence="2">BECK_DK161</strain>
        <strain evidence="3">BECK_DK47</strain>
    </source>
</reference>
<dbReference type="GO" id="GO:0005525">
    <property type="term" value="F:GTP binding"/>
    <property type="evidence" value="ECO:0007669"/>
    <property type="project" value="InterPro"/>
</dbReference>
<dbReference type="GO" id="GO:0006777">
    <property type="term" value="P:Mo-molybdopterin cofactor biosynthetic process"/>
    <property type="evidence" value="ECO:0007669"/>
    <property type="project" value="InterPro"/>
</dbReference>
<dbReference type="AlphaFoldDB" id="A0A450SHX2"/>
<dbReference type="EMBL" id="CAADEX010000040">
    <property type="protein sequence ID" value="VFJ52900.1"/>
    <property type="molecule type" value="Genomic_DNA"/>
</dbReference>
<accession>A0A450SHX2</accession>
<dbReference type="Gene3D" id="3.40.50.300">
    <property type="entry name" value="P-loop containing nucleotide triphosphate hydrolases"/>
    <property type="match status" value="1"/>
</dbReference>